<evidence type="ECO:0000256" key="4">
    <source>
        <dbReference type="ARBA" id="ARBA00022737"/>
    </source>
</evidence>
<feature type="region of interest" description="Disordered" evidence="11">
    <location>
        <begin position="1156"/>
        <end position="1191"/>
    </location>
</feature>
<evidence type="ECO:0000256" key="2">
    <source>
        <dbReference type="ARBA" id="ARBA00022527"/>
    </source>
</evidence>
<evidence type="ECO:0000259" key="13">
    <source>
        <dbReference type="PROSITE" id="PS51189"/>
    </source>
</evidence>
<dbReference type="GO" id="GO:0031931">
    <property type="term" value="C:TORC1 complex"/>
    <property type="evidence" value="ECO:0007669"/>
    <property type="project" value="TreeGrafter"/>
</dbReference>
<dbReference type="FunFam" id="1.20.120.150:FF:000001">
    <property type="entry name" value="Serine/threonine-protein kinase TOR"/>
    <property type="match status" value="1"/>
</dbReference>
<dbReference type="SMART" id="SM01343">
    <property type="entry name" value="FATC"/>
    <property type="match status" value="1"/>
</dbReference>
<evidence type="ECO:0000256" key="7">
    <source>
        <dbReference type="ARBA" id="ARBA00022840"/>
    </source>
</evidence>
<dbReference type="Pfam" id="PF02260">
    <property type="entry name" value="FATC"/>
    <property type="match status" value="1"/>
</dbReference>
<dbReference type="PROSITE" id="PS50290">
    <property type="entry name" value="PI3_4_KINASE_3"/>
    <property type="match status" value="1"/>
</dbReference>
<dbReference type="InterPro" id="IPR016024">
    <property type="entry name" value="ARM-type_fold"/>
</dbReference>
<dbReference type="InterPro" id="IPR026683">
    <property type="entry name" value="TOR_cat"/>
</dbReference>
<comment type="catalytic activity">
    <reaction evidence="8 10">
        <text>L-threonyl-[protein] + ATP = O-phospho-L-threonyl-[protein] + ADP + H(+)</text>
        <dbReference type="Rhea" id="RHEA:46608"/>
        <dbReference type="Rhea" id="RHEA-COMP:11060"/>
        <dbReference type="Rhea" id="RHEA-COMP:11605"/>
        <dbReference type="ChEBI" id="CHEBI:15378"/>
        <dbReference type="ChEBI" id="CHEBI:30013"/>
        <dbReference type="ChEBI" id="CHEBI:30616"/>
        <dbReference type="ChEBI" id="CHEBI:61977"/>
        <dbReference type="ChEBI" id="CHEBI:456216"/>
        <dbReference type="EC" id="2.7.11.1"/>
    </reaction>
</comment>
<dbReference type="Gene3D" id="3.30.1010.10">
    <property type="entry name" value="Phosphatidylinositol 3-kinase Catalytic Subunit, Chain A, domain 4"/>
    <property type="match status" value="1"/>
</dbReference>
<sequence>MGIDGFDGSSRRAGGAVGLSLREHVEAEARNKPQELFARYMRDLYRRILRLINSPDLRYRLGGVYAIDQLTDAKLGENVGKINRFATYLRDVITPTCEPALAEAASRALGHLVSVGGALTADIVDMEVKRSIAWLRDPERARRYAAVLILRELARNAPTVFNVHVPAFIDAIWPALRDQSLAIREAAVRALRECLVVIEKRETRYRVQWYYRLYEETQGGLLGAGKPGGGGDRGGGSGFGAPSVERTHGSLLAFGEMLRHTGEFMLSRYKEVAETVLRLHESKERIVRRSVVELVPRLAAFSPARFAESYLSASAALLLATIRSPDMRDAGFMAVGDLAAALASDDASDAKASEISGSIDEGGSTHGGAEGAVRVDPGHAEALLCAGALARSMDVAWEPHVRTLLPAMFAGGLSAPLVDALEGVSNALPALTPAIQRKLIEVISSVLSPETQIFGVSVGGSKDKAVDATRRKAHRARVQLALRTLGTFPFGASVLLGFVRRNVVEYLDDDDPATRREAALTCCRLLEVRSDRLAQKQAGNGNDGVGGEFIMSRLLAVAVSDLDAGVRKAVLASFCRPCPSTDSHLGQADALRALFVTLNDENPEVRLIAIRLVGRLAPRNPAYALPALRRHLLQLLAELEHSTESHMREEGARNMAALVRSCERLVTPYISPILRVLMNKLRRPEDGKGSARAPAHIVGVREKAAVLGTIGELAQVGGEGVASFIPQLLVLIIDGVRVGSTRDVAIVTMGQLIESTGFVIRPFNEHPGLLSLMLRVLAEETGPVRAELLRTLGVLGALDPHAHRENEERIHGQGLLSMEGVRGVGRAGETKKPEELQSKAIDKTGASVGGGFPGLDGDDPLPSTNLTTASDNFYPTVALNALLRVLRDPSMASHHHMVVRSIMYIFKALGLNCVQYLPAVMPVVINVMNTCEDGLREFMLAQLTALVAIIRGHVRRYLDDILHIIHSFWGPNQLLRQMLRLCEELATALHDEFRRHLPDLLPRMIAVLAAAERSGNFSAVPSVLHALEAFGSAVDEHLHLMLPALVRLFRPGVAPVPTAIRAQVLRSLTVLLPRMQLADHASAVVHPLVRVLDGPVKELRRDALVALTSLANSLGQDFLLFLPLVRRTVKKRSMRDPVFERIVERLEAERVAGGAKNSVNTASGGTNRLGLTPNATTSGGGDRSSADSKSDVDIRGNSLHGGYSLRHLSLADPAAGLVVDESALRRAWESSQRSTKEDWLEWMRHLSVELLKQSPSPALRACIDLAMVQPHLARDLFCASFVSCWSELSAVHRDQLVRSLEAAFGSPTIPPEIVTTLLNLAEFCEHDEKPLPVDIRTLGMIAERCRAYAKALHYKETEFVSNPAGCVEAIIAINNQLQLPEAAMGVLVYAQAHLRLDIKEGWYEKLGRWDEALEAHARKADAAEATLRDAGAALEARREATLGQMRCLAALAEWEQLATLCAREWELSAGVGAPGAGGVGAGGDAVLRGRMAPLATQAAWHLGDWCTSVALRDSARNAMNVDDEAGRGAIGLATDVDFFRAILAVHRGDVDEAREHIASARDALGAELAALVTESYDRSYGGMIRVQQLTELEEVIEYTELGRVGVDAGRVATRRETMRRMWRDRIYGVQRKVEVWQALLAVRSLVLPATEETGTWLKFASLNRKAGRTRQAQRTLLRLLGYDPASRAPGQPGYGAGSGRPEVMLAYVKHQWSLGNRRDAFARLQSLVGELGSFLRLGQWRWAIADDMDDSTLTDVLTAFRTATDACHGWAKAWHNWALFNAAAMEHYQRVAPALANRHVAPAISGFFRSIALGGVGQQKRKGGPLQDILRLLTLWFNHGAAPEVEVALMEGFGHVSIDTWLAVIPQIVARIHSNSSPVRSLIHQLLVRVGRQHPQALLYPLLVACKSQSATRRSAAMVVLDNLRQHSPLLVEQAQVVSLELIRVAILWHEAWHEALEEASQLYFGEQNVDGMLRVLAPLHHIIERLGAETMHEVSFVQAYGRELSEAHDWCQKYKETGREEELNQAWDLYYHVFKRINKQLPTLTTLELQYVSPRLLAARELELCVPGNYMPGVPGGSVTIAAFAPTMHVITSKQRPRRLQIHGSDGKDYGYLLKGHEDLRQDERVMQLFGLVNMLLNSTPSTATRDLGIARYAVVPLSPNSGLIGWVPNCDTLHALIREHRDAHKVPLNLEHRLMLAMAPDYDHLPLVNKVEVFEHALENTPGNDLARVLWLKSRSSETWLDRRTTYTRSLAVMSMVGYLLGLGDRHPSNLMLDRYSGKILHIDFGDCFEASMHREKFPERVPFRLTRMLVRAMEVSGIEGNFRSTCEGVMSVLRSNKDSVMAMLEAFVHDPLINWRLLNQTAPGETANAQPGGATPGPNGSGSGHSAAGSGSESGLNGSGQHDGTAGGPGQNARAPTPPPMPPLAEGEEGSNARSLNNAGSESGGLNVDANEVLNDRAVSVMRRMSHKLTGRDGSASSAAAGAPGGHLAGHSPGPGGRSQHEDVENSTPDGIEAQVQRLIVGATSHENLCQSYIGWCPFW</sequence>
<evidence type="ECO:0000256" key="5">
    <source>
        <dbReference type="ARBA" id="ARBA00022741"/>
    </source>
</evidence>
<dbReference type="PROSITE" id="PS51190">
    <property type="entry name" value="FATC"/>
    <property type="match status" value="1"/>
</dbReference>
<dbReference type="KEGG" id="mis:MICPUN_88899"/>
<dbReference type="PANTHER" id="PTHR11139:SF9">
    <property type="entry name" value="SERINE_THREONINE-PROTEIN KINASE MTOR"/>
    <property type="match status" value="1"/>
</dbReference>
<dbReference type="InterPro" id="IPR057564">
    <property type="entry name" value="HEAT_ATR"/>
</dbReference>
<dbReference type="EC" id="2.7.11.1" evidence="10"/>
<dbReference type="InterPro" id="IPR036738">
    <property type="entry name" value="FRB_sf"/>
</dbReference>
<dbReference type="STRING" id="296587.C1EJC3"/>
<gene>
    <name evidence="15" type="primary">TOR</name>
    <name evidence="15" type="ORF">MICPUN_88899</name>
</gene>
<dbReference type="InterPro" id="IPR011009">
    <property type="entry name" value="Kinase-like_dom_sf"/>
</dbReference>
<dbReference type="SMART" id="SM00146">
    <property type="entry name" value="PI3Kc"/>
    <property type="match status" value="1"/>
</dbReference>
<dbReference type="FunCoup" id="C1EJC3">
    <property type="interactions" value="1738"/>
</dbReference>
<dbReference type="GO" id="GO:0031929">
    <property type="term" value="P:TOR signaling"/>
    <property type="evidence" value="ECO:0007669"/>
    <property type="project" value="TreeGrafter"/>
</dbReference>
<dbReference type="Proteomes" id="UP000002009">
    <property type="component" value="Chromosome 16"/>
</dbReference>
<dbReference type="GO" id="GO:0004674">
    <property type="term" value="F:protein serine/threonine kinase activity"/>
    <property type="evidence" value="ECO:0007669"/>
    <property type="project" value="UniProtKB-KW"/>
</dbReference>
<feature type="compositionally biased region" description="Low complexity" evidence="11">
    <location>
        <begin position="2387"/>
        <end position="2403"/>
    </location>
</feature>
<keyword evidence="16" id="KW-1185">Reference proteome</keyword>
<evidence type="ECO:0000256" key="6">
    <source>
        <dbReference type="ARBA" id="ARBA00022777"/>
    </source>
</evidence>
<dbReference type="OrthoDB" id="381190at2759"/>
<dbReference type="InterPro" id="IPR011989">
    <property type="entry name" value="ARM-like"/>
</dbReference>
<dbReference type="GO" id="GO:0005524">
    <property type="term" value="F:ATP binding"/>
    <property type="evidence" value="ECO:0007669"/>
    <property type="project" value="UniProtKB-KW"/>
</dbReference>
<feature type="domain" description="FATC" evidence="14">
    <location>
        <begin position="2511"/>
        <end position="2543"/>
    </location>
</feature>
<dbReference type="OMA" id="MRQHSAK"/>
<evidence type="ECO:0000313" key="15">
    <source>
        <dbReference type="EMBL" id="ACO68161.1"/>
    </source>
</evidence>
<dbReference type="InterPro" id="IPR050517">
    <property type="entry name" value="DDR_Repair_Kinase"/>
</dbReference>
<comment type="similarity">
    <text evidence="1 10">Belongs to the PI3/PI4-kinase family.</text>
</comment>
<evidence type="ECO:0000256" key="9">
    <source>
        <dbReference type="ARBA" id="ARBA00048679"/>
    </source>
</evidence>
<keyword evidence="7 10" id="KW-0067">ATP-binding</keyword>
<dbReference type="InterPro" id="IPR036940">
    <property type="entry name" value="PI3/4_kinase_cat_sf"/>
</dbReference>
<dbReference type="Gene3D" id="1.20.120.150">
    <property type="entry name" value="FKBP12-rapamycin binding domain"/>
    <property type="match status" value="1"/>
</dbReference>
<dbReference type="PROSITE" id="PS00915">
    <property type="entry name" value="PI3_4_KINASE_1"/>
    <property type="match status" value="1"/>
</dbReference>
<dbReference type="eggNOG" id="KOG0891">
    <property type="taxonomic scope" value="Eukaryota"/>
</dbReference>
<dbReference type="FunFam" id="3.30.1010.10:FF:000006">
    <property type="entry name" value="Serine/threonine-protein kinase TOR"/>
    <property type="match status" value="1"/>
</dbReference>
<keyword evidence="4" id="KW-0677">Repeat</keyword>
<feature type="compositionally biased region" description="Polar residues" evidence="11">
    <location>
        <begin position="2435"/>
        <end position="2444"/>
    </location>
</feature>
<comment type="catalytic activity">
    <reaction evidence="9">
        <text>L-seryl-[protein] + ATP = O-phospho-L-seryl-[protein] + ADP + H(+)</text>
        <dbReference type="Rhea" id="RHEA:17989"/>
        <dbReference type="Rhea" id="RHEA-COMP:9863"/>
        <dbReference type="Rhea" id="RHEA-COMP:11604"/>
        <dbReference type="ChEBI" id="CHEBI:15378"/>
        <dbReference type="ChEBI" id="CHEBI:29999"/>
        <dbReference type="ChEBI" id="CHEBI:30616"/>
        <dbReference type="ChEBI" id="CHEBI:83421"/>
        <dbReference type="ChEBI" id="CHEBI:456216"/>
        <dbReference type="EC" id="2.7.11.1"/>
    </reaction>
</comment>
<dbReference type="EMBL" id="CP001334">
    <property type="protein sequence ID" value="ACO68161.1"/>
    <property type="molecule type" value="Genomic_DNA"/>
</dbReference>
<dbReference type="InterPro" id="IPR024585">
    <property type="entry name" value="mTOR_dom"/>
</dbReference>
<evidence type="ECO:0000259" key="12">
    <source>
        <dbReference type="PROSITE" id="PS50290"/>
    </source>
</evidence>
<dbReference type="SUPFAM" id="SSF47212">
    <property type="entry name" value="FKBP12-rapamycin-binding domain of FKBP-rapamycin-associated protein (FRAP)"/>
    <property type="match status" value="1"/>
</dbReference>
<keyword evidence="6 10" id="KW-0418">Kinase</keyword>
<dbReference type="FunFam" id="1.10.1070.11:FF:000029">
    <property type="entry name" value="Serine/threonine-protein kinase TOR"/>
    <property type="match status" value="1"/>
</dbReference>
<dbReference type="SMART" id="SM01345">
    <property type="entry name" value="Rapamycin_bind"/>
    <property type="match status" value="1"/>
</dbReference>
<dbReference type="InterPro" id="IPR009076">
    <property type="entry name" value="FRB_dom"/>
</dbReference>
<feature type="region of interest" description="Disordered" evidence="11">
    <location>
        <begin position="2471"/>
        <end position="2511"/>
    </location>
</feature>
<dbReference type="Pfam" id="PF02259">
    <property type="entry name" value="FAT"/>
    <property type="match status" value="1"/>
</dbReference>
<evidence type="ECO:0000313" key="16">
    <source>
        <dbReference type="Proteomes" id="UP000002009"/>
    </source>
</evidence>
<evidence type="ECO:0000256" key="11">
    <source>
        <dbReference type="SAM" id="MobiDB-lite"/>
    </source>
</evidence>
<dbReference type="PROSITE" id="PS00916">
    <property type="entry name" value="PI3_4_KINASE_2"/>
    <property type="match status" value="1"/>
</dbReference>
<evidence type="ECO:0000256" key="10">
    <source>
        <dbReference type="RuleBase" id="RU364109"/>
    </source>
</evidence>
<reference evidence="15 16" key="1">
    <citation type="journal article" date="2009" name="Science">
        <title>Green evolution and dynamic adaptations revealed by genomes of the marine picoeukaryotes Micromonas.</title>
        <authorList>
            <person name="Worden A.Z."/>
            <person name="Lee J.H."/>
            <person name="Mock T."/>
            <person name="Rouze P."/>
            <person name="Simmons M.P."/>
            <person name="Aerts A.L."/>
            <person name="Allen A.E."/>
            <person name="Cuvelier M.L."/>
            <person name="Derelle E."/>
            <person name="Everett M.V."/>
            <person name="Foulon E."/>
            <person name="Grimwood J."/>
            <person name="Gundlach H."/>
            <person name="Henrissat B."/>
            <person name="Napoli C."/>
            <person name="McDonald S.M."/>
            <person name="Parker M.S."/>
            <person name="Rombauts S."/>
            <person name="Salamov A."/>
            <person name="Von Dassow P."/>
            <person name="Badger J.H."/>
            <person name="Coutinho P.M."/>
            <person name="Demir E."/>
            <person name="Dubchak I."/>
            <person name="Gentemann C."/>
            <person name="Eikrem W."/>
            <person name="Gready J.E."/>
            <person name="John U."/>
            <person name="Lanier W."/>
            <person name="Lindquist E.A."/>
            <person name="Lucas S."/>
            <person name="Mayer K.F."/>
            <person name="Moreau H."/>
            <person name="Not F."/>
            <person name="Otillar R."/>
            <person name="Panaud O."/>
            <person name="Pangilinan J."/>
            <person name="Paulsen I."/>
            <person name="Piegu B."/>
            <person name="Poliakov A."/>
            <person name="Robbens S."/>
            <person name="Schmutz J."/>
            <person name="Toulza E."/>
            <person name="Wyss T."/>
            <person name="Zelensky A."/>
            <person name="Zhou K."/>
            <person name="Armbrust E.V."/>
            <person name="Bhattacharya D."/>
            <person name="Goodenough U.W."/>
            <person name="Van de Peer Y."/>
            <person name="Grigoriev I.V."/>
        </authorList>
    </citation>
    <scope>NUCLEOTIDE SEQUENCE [LARGE SCALE GENOMIC DNA]</scope>
    <source>
        <strain evidence="16">RCC299 / NOUM17</strain>
    </source>
</reference>
<dbReference type="InterPro" id="IPR018936">
    <property type="entry name" value="PI3/4_kinase_CS"/>
</dbReference>
<proteinExistence type="inferred from homology"/>
<feature type="region of interest" description="Disordered" evidence="11">
    <location>
        <begin position="2366"/>
        <end position="2454"/>
    </location>
</feature>
<dbReference type="PROSITE" id="PS51189">
    <property type="entry name" value="FAT"/>
    <property type="match status" value="1"/>
</dbReference>
<evidence type="ECO:0000259" key="14">
    <source>
        <dbReference type="PROSITE" id="PS51190"/>
    </source>
</evidence>
<dbReference type="SMART" id="SM01346">
    <property type="entry name" value="DUF3385"/>
    <property type="match status" value="1"/>
</dbReference>
<dbReference type="SUPFAM" id="SSF48371">
    <property type="entry name" value="ARM repeat"/>
    <property type="match status" value="1"/>
</dbReference>
<dbReference type="InParanoid" id="C1EJC3"/>
<dbReference type="GO" id="GO:0005737">
    <property type="term" value="C:cytoplasm"/>
    <property type="evidence" value="ECO:0007669"/>
    <property type="project" value="TreeGrafter"/>
</dbReference>
<dbReference type="PANTHER" id="PTHR11139">
    <property type="entry name" value="ATAXIA TELANGIECTASIA MUTATED ATM -RELATED"/>
    <property type="match status" value="1"/>
</dbReference>
<feature type="compositionally biased region" description="Gly residues" evidence="11">
    <location>
        <begin position="2486"/>
        <end position="2500"/>
    </location>
</feature>
<dbReference type="InterPro" id="IPR014009">
    <property type="entry name" value="PIK_FAT"/>
</dbReference>
<feature type="compositionally biased region" description="Polar residues" evidence="11">
    <location>
        <begin position="1157"/>
        <end position="1166"/>
    </location>
</feature>
<dbReference type="Gene3D" id="1.10.1070.11">
    <property type="entry name" value="Phosphatidylinositol 3-/4-kinase, catalytic domain"/>
    <property type="match status" value="1"/>
</dbReference>
<feature type="domain" description="PI3K/PI4K catalytic" evidence="12">
    <location>
        <begin position="2085"/>
        <end position="2398"/>
    </location>
</feature>
<evidence type="ECO:0000256" key="3">
    <source>
        <dbReference type="ARBA" id="ARBA00022679"/>
    </source>
</evidence>
<dbReference type="CDD" id="cd05169">
    <property type="entry name" value="PIKKc_TOR"/>
    <property type="match status" value="1"/>
</dbReference>
<protein>
    <recommendedName>
        <fullName evidence="10">Serine/threonine-protein kinase TOR</fullName>
        <ecNumber evidence="10">2.7.11.1</ecNumber>
    </recommendedName>
</protein>
<keyword evidence="3 10" id="KW-0808">Transferase</keyword>
<evidence type="ECO:0000256" key="8">
    <source>
        <dbReference type="ARBA" id="ARBA00047899"/>
    </source>
</evidence>
<keyword evidence="2 10" id="KW-0723">Serine/threonine-protein kinase</keyword>
<dbReference type="GeneID" id="8249688"/>
<dbReference type="GO" id="GO:0044877">
    <property type="term" value="F:protein-containing complex binding"/>
    <property type="evidence" value="ECO:0007669"/>
    <property type="project" value="InterPro"/>
</dbReference>
<dbReference type="GO" id="GO:0031932">
    <property type="term" value="C:TORC2 complex"/>
    <property type="evidence" value="ECO:0007669"/>
    <property type="project" value="TreeGrafter"/>
</dbReference>
<keyword evidence="5 10" id="KW-0547">Nucleotide-binding</keyword>
<evidence type="ECO:0000256" key="1">
    <source>
        <dbReference type="ARBA" id="ARBA00011031"/>
    </source>
</evidence>
<dbReference type="SUPFAM" id="SSF56112">
    <property type="entry name" value="Protein kinase-like (PK-like)"/>
    <property type="match status" value="1"/>
</dbReference>
<dbReference type="Pfam" id="PF11865">
    <property type="entry name" value="mTOR_dom"/>
    <property type="match status" value="1"/>
</dbReference>
<dbReference type="Pfam" id="PF08771">
    <property type="entry name" value="FRB_dom"/>
    <property type="match status" value="1"/>
</dbReference>
<feature type="domain" description="FAT" evidence="13">
    <location>
        <begin position="1337"/>
        <end position="1908"/>
    </location>
</feature>
<dbReference type="Pfam" id="PF23593">
    <property type="entry name" value="HEAT_ATR"/>
    <property type="match status" value="1"/>
</dbReference>
<dbReference type="GO" id="GO:0016242">
    <property type="term" value="P:negative regulation of macroautophagy"/>
    <property type="evidence" value="ECO:0007669"/>
    <property type="project" value="TreeGrafter"/>
</dbReference>
<dbReference type="Gene3D" id="1.25.10.10">
    <property type="entry name" value="Leucine-rich Repeat Variant"/>
    <property type="match status" value="3"/>
</dbReference>
<dbReference type="InterPro" id="IPR003151">
    <property type="entry name" value="PIK-rel_kinase_FAT"/>
</dbReference>
<dbReference type="RefSeq" id="XP_002506903.1">
    <property type="nucleotide sequence ID" value="XM_002506857.1"/>
</dbReference>
<dbReference type="InterPro" id="IPR003152">
    <property type="entry name" value="FATC_dom"/>
</dbReference>
<organism evidence="15 16">
    <name type="scientific">Micromonas commoda (strain RCC299 / NOUM17 / CCMP2709)</name>
    <name type="common">Picoplanktonic green alga</name>
    <dbReference type="NCBI Taxonomy" id="296587"/>
    <lineage>
        <taxon>Eukaryota</taxon>
        <taxon>Viridiplantae</taxon>
        <taxon>Chlorophyta</taxon>
        <taxon>Mamiellophyceae</taxon>
        <taxon>Mamiellales</taxon>
        <taxon>Mamiellaceae</taxon>
        <taxon>Micromonas</taxon>
    </lineage>
</organism>
<name>C1EJC3_MICCC</name>
<dbReference type="Pfam" id="PF00454">
    <property type="entry name" value="PI3_PI4_kinase"/>
    <property type="match status" value="1"/>
</dbReference>
<accession>C1EJC3</accession>
<dbReference type="GO" id="GO:0106310">
    <property type="term" value="F:protein serine kinase activity"/>
    <property type="evidence" value="ECO:0007669"/>
    <property type="project" value="RHEA"/>
</dbReference>
<dbReference type="InterPro" id="IPR000403">
    <property type="entry name" value="PI3/4_kinase_cat_dom"/>
</dbReference>
<dbReference type="GO" id="GO:0005634">
    <property type="term" value="C:nucleus"/>
    <property type="evidence" value="ECO:0007669"/>
    <property type="project" value="TreeGrafter"/>
</dbReference>